<comment type="caution">
    <text evidence="6">The sequence shown here is derived from an EMBL/GenBank/DDBJ whole genome shotgun (WGS) entry which is preliminary data.</text>
</comment>
<dbReference type="PANTHER" id="PTHR31465">
    <property type="entry name" value="PROTEIN RTA1-RELATED"/>
    <property type="match status" value="1"/>
</dbReference>
<evidence type="ECO:0000256" key="2">
    <source>
        <dbReference type="ARBA" id="ARBA00022692"/>
    </source>
</evidence>
<keyword evidence="3 5" id="KW-1133">Transmembrane helix</keyword>
<sequence>MAELQSYKGYYLWHYVPSKAAAVIFALLFLAATLYHVWKIWRMKTYFCICFALGGFFEFVGYCARASAHDKTGRMMPYCIQSVYILLGPALFAATIYVVLGRIIRAVRGEQYSLIRINWLTKVFVTGDVLSFVVQEGAAGMMGKIVVGGLLIQVIMFGFFLITAIVFQSRMRRHPRGLSTSVDIPWKSHLRTLHVVGLLIMVRSVFRVAEFAMGNDGYLLKHEWTLYVFDATLMWIVMVVFAYNYPGDINTSLKSLESVGLCDMDPKP</sequence>
<accession>A0A9P3F8J0</accession>
<evidence type="ECO:0000256" key="1">
    <source>
        <dbReference type="ARBA" id="ARBA00004141"/>
    </source>
</evidence>
<dbReference type="InterPro" id="IPR007568">
    <property type="entry name" value="RTA1"/>
</dbReference>
<dbReference type="GeneID" id="66937501"/>
<dbReference type="AlphaFoldDB" id="A0A9P3F8J0"/>
<evidence type="ECO:0000313" key="7">
    <source>
        <dbReference type="Proteomes" id="UP000710440"/>
    </source>
</evidence>
<gene>
    <name evidence="6" type="ORF">Aspvir_009519</name>
</gene>
<evidence type="ECO:0000256" key="5">
    <source>
        <dbReference type="SAM" id="Phobius"/>
    </source>
</evidence>
<dbReference type="Pfam" id="PF04479">
    <property type="entry name" value="RTA1"/>
    <property type="match status" value="1"/>
</dbReference>
<dbReference type="Proteomes" id="UP000710440">
    <property type="component" value="Unassembled WGS sequence"/>
</dbReference>
<feature type="transmembrane region" description="Helical" evidence="5">
    <location>
        <begin position="82"/>
        <end position="100"/>
    </location>
</feature>
<feature type="transmembrane region" description="Helical" evidence="5">
    <location>
        <begin position="112"/>
        <end position="133"/>
    </location>
</feature>
<protein>
    <recommendedName>
        <fullName evidence="8">RTA1 domain protein</fullName>
    </recommendedName>
</protein>
<dbReference type="PANTHER" id="PTHR31465:SF27">
    <property type="entry name" value="DOMAIN PROTEIN, PUTATIVE (AFU_ORTHOLOGUE AFUA_3G01030)-RELATED"/>
    <property type="match status" value="1"/>
</dbReference>
<keyword evidence="4 5" id="KW-0472">Membrane</keyword>
<feature type="transmembrane region" description="Helical" evidence="5">
    <location>
        <begin position="145"/>
        <end position="167"/>
    </location>
</feature>
<keyword evidence="2 5" id="KW-0812">Transmembrane</keyword>
<feature type="transmembrane region" description="Helical" evidence="5">
    <location>
        <begin position="45"/>
        <end position="62"/>
    </location>
</feature>
<dbReference type="RefSeq" id="XP_043128596.1">
    <property type="nucleotide sequence ID" value="XM_043272661.1"/>
</dbReference>
<comment type="subcellular location">
    <subcellularLocation>
        <location evidence="1">Membrane</location>
        <topology evidence="1">Multi-pass membrane protein</topology>
    </subcellularLocation>
</comment>
<name>A0A9P3F8J0_ASPVI</name>
<dbReference type="GO" id="GO:0016020">
    <property type="term" value="C:membrane"/>
    <property type="evidence" value="ECO:0007669"/>
    <property type="project" value="UniProtKB-SubCell"/>
</dbReference>
<feature type="transmembrane region" description="Helical" evidence="5">
    <location>
        <begin position="20"/>
        <end position="38"/>
    </location>
</feature>
<reference evidence="6 7" key="1">
    <citation type="submission" date="2021-02" db="EMBL/GenBank/DDBJ databases">
        <title>Pan-genome distribution and transcriptional activeness of fungal secondary metabolism genes in Aspergillus section Fumigati.</title>
        <authorList>
            <person name="Takahashi H."/>
            <person name="Umemura M."/>
            <person name="Ninomiya A."/>
            <person name="Kusuya Y."/>
            <person name="Urayama S."/>
            <person name="Shimizu M."/>
            <person name="Watanabe A."/>
            <person name="Kamei K."/>
            <person name="Yaguchi T."/>
            <person name="Hagiwara D."/>
        </authorList>
    </citation>
    <scope>NUCLEOTIDE SEQUENCE [LARGE SCALE GENOMIC DNA]</scope>
    <source>
        <strain evidence="6 7">IFM 47045</strain>
    </source>
</reference>
<evidence type="ECO:0000313" key="6">
    <source>
        <dbReference type="EMBL" id="GIK05410.1"/>
    </source>
</evidence>
<keyword evidence="7" id="KW-1185">Reference proteome</keyword>
<organism evidence="6 7">
    <name type="scientific">Aspergillus viridinutans</name>
    <dbReference type="NCBI Taxonomy" id="75553"/>
    <lineage>
        <taxon>Eukaryota</taxon>
        <taxon>Fungi</taxon>
        <taxon>Dikarya</taxon>
        <taxon>Ascomycota</taxon>
        <taxon>Pezizomycotina</taxon>
        <taxon>Eurotiomycetes</taxon>
        <taxon>Eurotiomycetidae</taxon>
        <taxon>Eurotiales</taxon>
        <taxon>Aspergillaceae</taxon>
        <taxon>Aspergillus</taxon>
        <taxon>Aspergillus subgen. Fumigati</taxon>
    </lineage>
</organism>
<evidence type="ECO:0008006" key="8">
    <source>
        <dbReference type="Google" id="ProtNLM"/>
    </source>
</evidence>
<dbReference type="OrthoDB" id="3358017at2759"/>
<dbReference type="EMBL" id="BOPL01000008">
    <property type="protein sequence ID" value="GIK05410.1"/>
    <property type="molecule type" value="Genomic_DNA"/>
</dbReference>
<proteinExistence type="predicted"/>
<evidence type="ECO:0000256" key="3">
    <source>
        <dbReference type="ARBA" id="ARBA00022989"/>
    </source>
</evidence>
<feature type="transmembrane region" description="Helical" evidence="5">
    <location>
        <begin position="226"/>
        <end position="245"/>
    </location>
</feature>
<evidence type="ECO:0000256" key="4">
    <source>
        <dbReference type="ARBA" id="ARBA00023136"/>
    </source>
</evidence>